<protein>
    <submittedName>
        <fullName evidence="1">Uncharacterized protein</fullName>
    </submittedName>
</protein>
<organism evidence="1 2">
    <name type="scientific">Thalassococcus halodurans</name>
    <dbReference type="NCBI Taxonomy" id="373675"/>
    <lineage>
        <taxon>Bacteria</taxon>
        <taxon>Pseudomonadati</taxon>
        <taxon>Pseudomonadota</taxon>
        <taxon>Alphaproteobacteria</taxon>
        <taxon>Rhodobacterales</taxon>
        <taxon>Roseobacteraceae</taxon>
        <taxon>Thalassococcus</taxon>
    </lineage>
</organism>
<reference evidence="1 2" key="1">
    <citation type="submission" date="2016-10" db="EMBL/GenBank/DDBJ databases">
        <authorList>
            <person name="de Groot N.N."/>
        </authorList>
    </citation>
    <scope>NUCLEOTIDE SEQUENCE [LARGE SCALE GENOMIC DNA]</scope>
    <source>
        <strain evidence="1 2">DSM 26915</strain>
    </source>
</reference>
<gene>
    <name evidence="1" type="ORF">SAMN04488045_2093</name>
</gene>
<name>A0A1H5YIB2_9RHOB</name>
<keyword evidence="2" id="KW-1185">Reference proteome</keyword>
<evidence type="ECO:0000313" key="1">
    <source>
        <dbReference type="EMBL" id="SEG23345.1"/>
    </source>
</evidence>
<dbReference type="AlphaFoldDB" id="A0A1H5YIB2"/>
<dbReference type="Proteomes" id="UP000236752">
    <property type="component" value="Unassembled WGS sequence"/>
</dbReference>
<accession>A0A1H5YIB2</accession>
<evidence type="ECO:0000313" key="2">
    <source>
        <dbReference type="Proteomes" id="UP000236752"/>
    </source>
</evidence>
<proteinExistence type="predicted"/>
<dbReference type="RefSeq" id="WP_103910435.1">
    <property type="nucleotide sequence ID" value="NZ_FNUZ01000003.1"/>
</dbReference>
<dbReference type="EMBL" id="FNUZ01000003">
    <property type="protein sequence ID" value="SEG23345.1"/>
    <property type="molecule type" value="Genomic_DNA"/>
</dbReference>
<sequence length="262" mass="27734">MTHHANPETFSEYAEVGELFVPEGMENDIGWAELAEHGIGAYEALRLAEPSFESLSDSEIEYELESIFEGMSEADIEGFWQSVKNAARGVAGLASKVARPALRTVGTVAGGIFGGPAGARIGGQIGGAVGGLASRGLSHISRGGRVRMNARGYGKRVRRRARRVGRAVGPIVSRAATQGVNRFNQYIRQPGVQQAVGRAAMGLGGQIMNAAGQALSANEVAEAMYQLAQMEGHETESFESFGLGEGMDGVDMDSFIAWADQL</sequence>